<evidence type="ECO:0000313" key="2">
    <source>
        <dbReference type="EMBL" id="EFH79923.1"/>
    </source>
</evidence>
<sequence length="80" mass="9673">MLEQERRWKHQVEPRQPIDPTMPRELPVMQLSQVLIGTIVWWLESEKSYTPRQIATWFCRFAFYGYLSALGYETPTPWKE</sequence>
<dbReference type="AlphaFoldDB" id="D6U7R2"/>
<reference evidence="2 3" key="1">
    <citation type="journal article" date="2011" name="Stand. Genomic Sci.">
        <title>Non-contiguous finished genome sequence and contextual data of the filamentous soil bacterium Ktedonobacter racemifer type strain (SOSP1-21).</title>
        <authorList>
            <person name="Chang Y.J."/>
            <person name="Land M."/>
            <person name="Hauser L."/>
            <person name="Chertkov O."/>
            <person name="Del Rio T.G."/>
            <person name="Nolan M."/>
            <person name="Copeland A."/>
            <person name="Tice H."/>
            <person name="Cheng J.F."/>
            <person name="Lucas S."/>
            <person name="Han C."/>
            <person name="Goodwin L."/>
            <person name="Pitluck S."/>
            <person name="Ivanova N."/>
            <person name="Ovchinikova G."/>
            <person name="Pati A."/>
            <person name="Chen A."/>
            <person name="Palaniappan K."/>
            <person name="Mavromatis K."/>
            <person name="Liolios K."/>
            <person name="Brettin T."/>
            <person name="Fiebig A."/>
            <person name="Rohde M."/>
            <person name="Abt B."/>
            <person name="Goker M."/>
            <person name="Detter J.C."/>
            <person name="Woyke T."/>
            <person name="Bristow J."/>
            <person name="Eisen J.A."/>
            <person name="Markowitz V."/>
            <person name="Hugenholtz P."/>
            <person name="Kyrpides N.C."/>
            <person name="Klenk H.P."/>
            <person name="Lapidus A."/>
        </authorList>
    </citation>
    <scope>NUCLEOTIDE SEQUENCE [LARGE SCALE GENOMIC DNA]</scope>
    <source>
        <strain evidence="3">DSM 44963</strain>
    </source>
</reference>
<evidence type="ECO:0000313" key="3">
    <source>
        <dbReference type="Proteomes" id="UP000004508"/>
    </source>
</evidence>
<feature type="region of interest" description="Disordered" evidence="1">
    <location>
        <begin position="1"/>
        <end position="23"/>
    </location>
</feature>
<dbReference type="RefSeq" id="WP_007922126.1">
    <property type="nucleotide sequence ID" value="NZ_ADVG01000005.1"/>
</dbReference>
<accession>D6U7R2</accession>
<organism evidence="2 3">
    <name type="scientific">Ktedonobacter racemifer DSM 44963</name>
    <dbReference type="NCBI Taxonomy" id="485913"/>
    <lineage>
        <taxon>Bacteria</taxon>
        <taxon>Bacillati</taxon>
        <taxon>Chloroflexota</taxon>
        <taxon>Ktedonobacteria</taxon>
        <taxon>Ktedonobacterales</taxon>
        <taxon>Ktedonobacteraceae</taxon>
        <taxon>Ktedonobacter</taxon>
    </lineage>
</organism>
<evidence type="ECO:0000256" key="1">
    <source>
        <dbReference type="SAM" id="MobiDB-lite"/>
    </source>
</evidence>
<dbReference type="InParanoid" id="D6U7R2"/>
<comment type="caution">
    <text evidence="2">The sequence shown here is derived from an EMBL/GenBank/DDBJ whole genome shotgun (WGS) entry which is preliminary data.</text>
</comment>
<gene>
    <name evidence="2" type="ORF">Krac_0449</name>
</gene>
<protein>
    <submittedName>
        <fullName evidence="2">Uncharacterized protein</fullName>
    </submittedName>
</protein>
<keyword evidence="3" id="KW-1185">Reference proteome</keyword>
<dbReference type="OrthoDB" id="154075at2"/>
<feature type="compositionally biased region" description="Basic and acidic residues" evidence="1">
    <location>
        <begin position="1"/>
        <end position="13"/>
    </location>
</feature>
<name>D6U7R2_KTERA</name>
<proteinExistence type="predicted"/>
<dbReference type="EMBL" id="ADVG01000005">
    <property type="protein sequence ID" value="EFH79923.1"/>
    <property type="molecule type" value="Genomic_DNA"/>
</dbReference>
<dbReference type="Proteomes" id="UP000004508">
    <property type="component" value="Unassembled WGS sequence"/>
</dbReference>